<name>A0A7W9HIQ1_9PSEU</name>
<evidence type="ECO:0000313" key="2">
    <source>
        <dbReference type="EMBL" id="MBB5803043.1"/>
    </source>
</evidence>
<evidence type="ECO:0000256" key="1">
    <source>
        <dbReference type="SAM" id="MobiDB-lite"/>
    </source>
</evidence>
<proteinExistence type="predicted"/>
<sequence length="102" mass="10448">MTAIEEAPRSKADTPGTAAVMSAGPRLLTPNGSVLTPERELVESADGELRSGLPANIREMRVPASGASRLGRPFTQDVDALAADVSAPEQPAPAARPITSGT</sequence>
<feature type="compositionally biased region" description="Basic and acidic residues" evidence="1">
    <location>
        <begin position="1"/>
        <end position="12"/>
    </location>
</feature>
<reference evidence="2 3" key="1">
    <citation type="submission" date="2020-08" db="EMBL/GenBank/DDBJ databases">
        <title>Sequencing the genomes of 1000 actinobacteria strains.</title>
        <authorList>
            <person name="Klenk H.-P."/>
        </authorList>
    </citation>
    <scope>NUCLEOTIDE SEQUENCE [LARGE SCALE GENOMIC DNA]</scope>
    <source>
        <strain evidence="2 3">DSM 45486</strain>
    </source>
</reference>
<gene>
    <name evidence="2" type="ORF">F4560_002811</name>
</gene>
<keyword evidence="3" id="KW-1185">Reference proteome</keyword>
<accession>A0A7W9HIQ1</accession>
<comment type="caution">
    <text evidence="2">The sequence shown here is derived from an EMBL/GenBank/DDBJ whole genome shotgun (WGS) entry which is preliminary data.</text>
</comment>
<organism evidence="2 3">
    <name type="scientific">Saccharothrix ecbatanensis</name>
    <dbReference type="NCBI Taxonomy" id="1105145"/>
    <lineage>
        <taxon>Bacteria</taxon>
        <taxon>Bacillati</taxon>
        <taxon>Actinomycetota</taxon>
        <taxon>Actinomycetes</taxon>
        <taxon>Pseudonocardiales</taxon>
        <taxon>Pseudonocardiaceae</taxon>
        <taxon>Saccharothrix</taxon>
    </lineage>
</organism>
<feature type="region of interest" description="Disordered" evidence="1">
    <location>
        <begin position="83"/>
        <end position="102"/>
    </location>
</feature>
<dbReference type="AlphaFoldDB" id="A0A7W9HIQ1"/>
<evidence type="ECO:0000313" key="3">
    <source>
        <dbReference type="Proteomes" id="UP000552097"/>
    </source>
</evidence>
<feature type="region of interest" description="Disordered" evidence="1">
    <location>
        <begin position="1"/>
        <end position="33"/>
    </location>
</feature>
<protein>
    <submittedName>
        <fullName evidence="2">Uncharacterized protein</fullName>
    </submittedName>
</protein>
<dbReference type="Proteomes" id="UP000552097">
    <property type="component" value="Unassembled WGS sequence"/>
</dbReference>
<dbReference type="EMBL" id="JACHMO010000001">
    <property type="protein sequence ID" value="MBB5803043.1"/>
    <property type="molecule type" value="Genomic_DNA"/>
</dbReference>